<feature type="domain" description="Peptidoglycan binding-like" evidence="1">
    <location>
        <begin position="59"/>
        <end position="103"/>
    </location>
</feature>
<evidence type="ECO:0000259" key="1">
    <source>
        <dbReference type="Pfam" id="PF01471"/>
    </source>
</evidence>
<sequence>MLKKIAAKVGLSLGVAALVVGGTGGPAAAVEGAGYVGDGYANSGAGVWCAQKLVNDLARKVGQAEIAQDSQWGPQTKAQIVWLQQRLGLKADGIVGPETGNWLLYLGDQYYGGKNGYCYWNLPSDWRLAGMYVPTRLS</sequence>
<organism evidence="2 3">
    <name type="scientific">Streptomyces gardneri</name>
    <dbReference type="NCBI Taxonomy" id="66892"/>
    <lineage>
        <taxon>Bacteria</taxon>
        <taxon>Bacillati</taxon>
        <taxon>Actinomycetota</taxon>
        <taxon>Actinomycetes</taxon>
        <taxon>Kitasatosporales</taxon>
        <taxon>Streptomycetaceae</taxon>
        <taxon>Streptomyces</taxon>
    </lineage>
</organism>
<dbReference type="InterPro" id="IPR036366">
    <property type="entry name" value="PGBDSf"/>
</dbReference>
<dbReference type="Proteomes" id="UP000315226">
    <property type="component" value="Unassembled WGS sequence"/>
</dbReference>
<gene>
    <name evidence="2" type="ORF">SGA01_76210</name>
</gene>
<dbReference type="GeneID" id="95691168"/>
<comment type="caution">
    <text evidence="2">The sequence shown here is derived from an EMBL/GenBank/DDBJ whole genome shotgun (WGS) entry which is preliminary data.</text>
</comment>
<dbReference type="InterPro" id="IPR002477">
    <property type="entry name" value="Peptidoglycan-bd-like"/>
</dbReference>
<evidence type="ECO:0000313" key="2">
    <source>
        <dbReference type="EMBL" id="GEB62016.1"/>
    </source>
</evidence>
<dbReference type="EMBL" id="BJMN01000075">
    <property type="protein sequence ID" value="GEB62016.1"/>
    <property type="molecule type" value="Genomic_DNA"/>
</dbReference>
<name>A0A4Y3RWE5_9ACTN</name>
<evidence type="ECO:0000313" key="3">
    <source>
        <dbReference type="Proteomes" id="UP000315226"/>
    </source>
</evidence>
<accession>A0A4Y3RWE5</accession>
<keyword evidence="3" id="KW-1185">Reference proteome</keyword>
<dbReference type="InterPro" id="IPR036365">
    <property type="entry name" value="PGBD-like_sf"/>
</dbReference>
<dbReference type="Pfam" id="PF01471">
    <property type="entry name" value="PG_binding_1"/>
    <property type="match status" value="1"/>
</dbReference>
<protein>
    <recommendedName>
        <fullName evidence="1">Peptidoglycan binding-like domain-containing protein</fullName>
    </recommendedName>
</protein>
<dbReference type="Gene3D" id="1.10.101.10">
    <property type="entry name" value="PGBD-like superfamily/PGBD"/>
    <property type="match status" value="1"/>
</dbReference>
<reference evidence="2 3" key="1">
    <citation type="submission" date="2019-06" db="EMBL/GenBank/DDBJ databases">
        <title>Whole genome shotgun sequence of Streptomyces gardneri NBRC 12865.</title>
        <authorList>
            <person name="Hosoyama A."/>
            <person name="Uohara A."/>
            <person name="Ohji S."/>
            <person name="Ichikawa N."/>
        </authorList>
    </citation>
    <scope>NUCLEOTIDE SEQUENCE [LARGE SCALE GENOMIC DNA]</scope>
    <source>
        <strain evidence="2 3">NBRC 12865</strain>
    </source>
</reference>
<proteinExistence type="predicted"/>
<dbReference type="SUPFAM" id="SSF47090">
    <property type="entry name" value="PGBD-like"/>
    <property type="match status" value="1"/>
</dbReference>
<dbReference type="RefSeq" id="WP_055642289.1">
    <property type="nucleotide sequence ID" value="NZ_BJMN01000075.1"/>
</dbReference>
<dbReference type="AlphaFoldDB" id="A0A4Y3RWE5"/>